<name>A0A395LVW0_9BACT</name>
<dbReference type="AlphaFoldDB" id="A0A395LVW0"/>
<dbReference type="PANTHER" id="PTHR35462:SF2">
    <property type="entry name" value="TRANSMEMBRANE PROTEIN"/>
    <property type="match status" value="1"/>
</dbReference>
<sequence>MWQRFLILLWLLIYVFGIGEAEAQIKPDEIAWQVPKPKDSTLLPVCWVSALLDSTNNRAHPLARTHASSAALKAWALKQDFWFTQDKVQHFAACFFITCSSRLAATTILNFEKNAANVFAGGLSTFIGFMREVIDDHEYNNIFSIKDMIADMLGVLLALVILAFI</sequence>
<dbReference type="EMBL" id="PHFL01000073">
    <property type="protein sequence ID" value="RFM22846.1"/>
    <property type="molecule type" value="Genomic_DNA"/>
</dbReference>
<accession>A0A395LVW0</accession>
<organism evidence="1 2">
    <name type="scientific">Candidatus Thermochlorobacter aerophilus</name>
    <dbReference type="NCBI Taxonomy" id="1868324"/>
    <lineage>
        <taxon>Bacteria</taxon>
        <taxon>Pseudomonadati</taxon>
        <taxon>Chlorobiota</taxon>
        <taxon>Chlorobiia</taxon>
        <taxon>Chlorobiales</taxon>
        <taxon>Candidatus Thermochlorobacteriaceae</taxon>
        <taxon>Candidatus Thermochlorobacter</taxon>
    </lineage>
</organism>
<protein>
    <recommendedName>
        <fullName evidence="3">VanZ-like domain-containing protein</fullName>
    </recommendedName>
</protein>
<evidence type="ECO:0008006" key="3">
    <source>
        <dbReference type="Google" id="ProtNLM"/>
    </source>
</evidence>
<evidence type="ECO:0000313" key="2">
    <source>
        <dbReference type="Proteomes" id="UP000266389"/>
    </source>
</evidence>
<dbReference type="PANTHER" id="PTHR35462">
    <property type="match status" value="1"/>
</dbReference>
<reference evidence="1 2" key="1">
    <citation type="journal article" date="2011" name="ISME J.">
        <title>Community ecology of hot spring cyanobacterial mats: predominant populations and their functional potential.</title>
        <authorList>
            <person name="Klatt C.G."/>
            <person name="Wood J.M."/>
            <person name="Rusch D.B."/>
            <person name="Bateson M.M."/>
            <person name="Hamamura N."/>
            <person name="Heidelberg J.F."/>
            <person name="Grossman A.R."/>
            <person name="Bhaya D."/>
            <person name="Cohan F.M."/>
            <person name="Kuhl M."/>
            <person name="Bryant D.A."/>
            <person name="Ward D.M."/>
        </authorList>
    </citation>
    <scope>NUCLEOTIDE SEQUENCE [LARGE SCALE GENOMIC DNA]</scope>
    <source>
        <strain evidence="1">OS</strain>
    </source>
</reference>
<dbReference type="Proteomes" id="UP000266389">
    <property type="component" value="Unassembled WGS sequence"/>
</dbReference>
<gene>
    <name evidence="1" type="ORF">D0433_14160</name>
</gene>
<proteinExistence type="predicted"/>
<evidence type="ECO:0000313" key="1">
    <source>
        <dbReference type="EMBL" id="RFM22846.1"/>
    </source>
</evidence>
<comment type="caution">
    <text evidence="1">The sequence shown here is derived from an EMBL/GenBank/DDBJ whole genome shotgun (WGS) entry which is preliminary data.</text>
</comment>